<dbReference type="Proteomes" id="UP000008467">
    <property type="component" value="Chromosome"/>
</dbReference>
<dbReference type="RefSeq" id="WP_013656541.1">
    <property type="nucleotide sequence ID" value="NC_015275.1"/>
</dbReference>
<name>F2JJW1_CELLD</name>
<dbReference type="eggNOG" id="COG0457">
    <property type="taxonomic scope" value="Bacteria"/>
</dbReference>
<dbReference type="InterPro" id="IPR011990">
    <property type="entry name" value="TPR-like_helical_dom_sf"/>
</dbReference>
<evidence type="ECO:0000256" key="3">
    <source>
        <dbReference type="PROSITE-ProRule" id="PRU00339"/>
    </source>
</evidence>
<sequence length="214" mass="24561">MKKFLSGLFLGAILSATIIGEVQKVDEDRPDYTEDYEWSYDEVTQEELYEDALKSVEDYLEEHPIDIKAMMYKAAILNEQDRSEEAIMLINEVLTLDLDNDVALNNRGMYYNELGLFRFGLEDIEAAIGISGGTSQEYANKGNALLGLERNEEALEAYTMGLEIEPDNIFCLYGQGMIYKNKEKYEEAYELFGKAFMLNPEDDDYYYGVIHIGY</sequence>
<dbReference type="AlphaFoldDB" id="F2JJW1"/>
<keyword evidence="1" id="KW-0677">Repeat</keyword>
<reference evidence="4 5" key="1">
    <citation type="journal article" date="2011" name="J. Bacteriol.">
        <title>Complete genome sequence of the cellulose-degrading bacterium Cellulosilyticum lentocellum.</title>
        <authorList>
            <consortium name="US DOE Joint Genome Institute"/>
            <person name="Miller D.A."/>
            <person name="Suen G."/>
            <person name="Bruce D."/>
            <person name="Copeland A."/>
            <person name="Cheng J.F."/>
            <person name="Detter C."/>
            <person name="Goodwin L.A."/>
            <person name="Han C.S."/>
            <person name="Hauser L.J."/>
            <person name="Land M.L."/>
            <person name="Lapidus A."/>
            <person name="Lucas S."/>
            <person name="Meincke L."/>
            <person name="Pitluck S."/>
            <person name="Tapia R."/>
            <person name="Teshima H."/>
            <person name="Woyke T."/>
            <person name="Fox B.G."/>
            <person name="Angert E.R."/>
            <person name="Currie C.R."/>
        </authorList>
    </citation>
    <scope>NUCLEOTIDE SEQUENCE [LARGE SCALE GENOMIC DNA]</scope>
    <source>
        <strain evidence="5">ATCC 49066 / DSM 5427 / NCIMB 11756 / RHM5</strain>
    </source>
</reference>
<feature type="repeat" description="TPR" evidence="3">
    <location>
        <begin position="169"/>
        <end position="202"/>
    </location>
</feature>
<protein>
    <submittedName>
        <fullName evidence="4">Tetratricopeptide TPR_1 repeat-containing protein</fullName>
    </submittedName>
</protein>
<feature type="repeat" description="TPR" evidence="3">
    <location>
        <begin position="135"/>
        <end position="168"/>
    </location>
</feature>
<dbReference type="Pfam" id="PF07719">
    <property type="entry name" value="TPR_2"/>
    <property type="match status" value="1"/>
</dbReference>
<dbReference type="SMART" id="SM00028">
    <property type="entry name" value="TPR"/>
    <property type="match status" value="4"/>
</dbReference>
<proteinExistence type="predicted"/>
<dbReference type="Gene3D" id="1.25.40.1040">
    <property type="match status" value="1"/>
</dbReference>
<dbReference type="STRING" id="642492.Clole_1517"/>
<dbReference type="InterPro" id="IPR051685">
    <property type="entry name" value="Ycf3/AcsC/BcsC/TPR_MFPF"/>
</dbReference>
<dbReference type="PANTHER" id="PTHR44943:SF4">
    <property type="entry name" value="TPR REPEAT-CONTAINING PROTEIN MJ0798"/>
    <property type="match status" value="1"/>
</dbReference>
<keyword evidence="2 3" id="KW-0802">TPR repeat</keyword>
<accession>F2JJW1</accession>
<organism evidence="4 5">
    <name type="scientific">Cellulosilyticum lentocellum (strain ATCC 49066 / DSM 5427 / NCIMB 11756 / RHM5)</name>
    <name type="common">Clostridium lentocellum</name>
    <dbReference type="NCBI Taxonomy" id="642492"/>
    <lineage>
        <taxon>Bacteria</taxon>
        <taxon>Bacillati</taxon>
        <taxon>Bacillota</taxon>
        <taxon>Clostridia</taxon>
        <taxon>Lachnospirales</taxon>
        <taxon>Cellulosilyticaceae</taxon>
        <taxon>Cellulosilyticum</taxon>
    </lineage>
</organism>
<dbReference type="KEGG" id="cle:Clole_1517"/>
<evidence type="ECO:0000313" key="4">
    <source>
        <dbReference type="EMBL" id="ADZ83243.1"/>
    </source>
</evidence>
<dbReference type="Pfam" id="PF00515">
    <property type="entry name" value="TPR_1"/>
    <property type="match status" value="1"/>
</dbReference>
<dbReference type="InterPro" id="IPR013105">
    <property type="entry name" value="TPR_2"/>
</dbReference>
<dbReference type="PANTHER" id="PTHR44943">
    <property type="entry name" value="CELLULOSE SYNTHASE OPERON PROTEIN C"/>
    <property type="match status" value="1"/>
</dbReference>
<keyword evidence="5" id="KW-1185">Reference proteome</keyword>
<gene>
    <name evidence="4" type="ordered locus">Clole_1517</name>
</gene>
<dbReference type="EMBL" id="CP002582">
    <property type="protein sequence ID" value="ADZ83243.1"/>
    <property type="molecule type" value="Genomic_DNA"/>
</dbReference>
<evidence type="ECO:0000256" key="2">
    <source>
        <dbReference type="ARBA" id="ARBA00022803"/>
    </source>
</evidence>
<dbReference type="HOGENOM" id="CLU_1286903_0_0_9"/>
<evidence type="ECO:0000313" key="5">
    <source>
        <dbReference type="Proteomes" id="UP000008467"/>
    </source>
</evidence>
<dbReference type="InterPro" id="IPR019734">
    <property type="entry name" value="TPR_rpt"/>
</dbReference>
<dbReference type="Gene3D" id="1.25.40.10">
    <property type="entry name" value="Tetratricopeptide repeat domain"/>
    <property type="match status" value="1"/>
</dbReference>
<evidence type="ECO:0000256" key="1">
    <source>
        <dbReference type="ARBA" id="ARBA00022737"/>
    </source>
</evidence>
<dbReference type="SUPFAM" id="SSF48439">
    <property type="entry name" value="Protein prenylyltransferase"/>
    <property type="match status" value="1"/>
</dbReference>
<dbReference type="PROSITE" id="PS50005">
    <property type="entry name" value="TPR"/>
    <property type="match status" value="2"/>
</dbReference>